<name>A0A250JQ12_9BACT</name>
<gene>
    <name evidence="1" type="ORF">MYMAC_000780</name>
</gene>
<sequence length="267" mass="28087">MCNGAVMGDHFSGQHVTHFLAGAVEVSGALVLVHPVKRVHHAAGPLADATRAFAEEFQCARARHEGRCRIGLAEAHFESRSHQEVSHLGGERQGFSIAQHSSCQSANRVPIEVVSHALLSHGIALVAGPFVLTLAELEAGVAWALPTFLFAVAIRTNACSLPFWEVRVVRVVPRDGRGIRRGLGTCHEHGSLGRGKATCFGHAGKPLEATRHGVGAGCKCVGRAPFHGGPRATGATQCQACERTQQGSGYMPVCHCGLLSAVPPEAG</sequence>
<protein>
    <submittedName>
        <fullName evidence="1">Uncharacterized protein</fullName>
    </submittedName>
</protein>
<organism evidence="1 2">
    <name type="scientific">Corallococcus macrosporus DSM 14697</name>
    <dbReference type="NCBI Taxonomy" id="1189310"/>
    <lineage>
        <taxon>Bacteria</taxon>
        <taxon>Pseudomonadati</taxon>
        <taxon>Myxococcota</taxon>
        <taxon>Myxococcia</taxon>
        <taxon>Myxococcales</taxon>
        <taxon>Cystobacterineae</taxon>
        <taxon>Myxococcaceae</taxon>
        <taxon>Corallococcus</taxon>
    </lineage>
</organism>
<accession>A0A250JQ12</accession>
<reference evidence="1 2" key="1">
    <citation type="submission" date="2017-06" db="EMBL/GenBank/DDBJ databases">
        <title>Sequencing and comparative analysis of myxobacterial genomes.</title>
        <authorList>
            <person name="Rupp O."/>
            <person name="Goesmann A."/>
            <person name="Sogaard-Andersen L."/>
        </authorList>
    </citation>
    <scope>NUCLEOTIDE SEQUENCE [LARGE SCALE GENOMIC DNA]</scope>
    <source>
        <strain evidence="1 2">DSM 14697</strain>
    </source>
</reference>
<keyword evidence="2" id="KW-1185">Reference proteome</keyword>
<dbReference type="EMBL" id="CP022203">
    <property type="protein sequence ID" value="ATB45196.1"/>
    <property type="molecule type" value="Genomic_DNA"/>
</dbReference>
<dbReference type="AlphaFoldDB" id="A0A250JQ12"/>
<evidence type="ECO:0000313" key="2">
    <source>
        <dbReference type="Proteomes" id="UP000217343"/>
    </source>
</evidence>
<evidence type="ECO:0000313" key="1">
    <source>
        <dbReference type="EMBL" id="ATB45196.1"/>
    </source>
</evidence>
<dbReference type="KEGG" id="mmas:MYMAC_000780"/>
<dbReference type="Proteomes" id="UP000217343">
    <property type="component" value="Chromosome"/>
</dbReference>
<proteinExistence type="predicted"/>